<comment type="similarity">
    <text evidence="2">Belongs to the glycosyltransferase 28 family.</text>
</comment>
<organism evidence="7 8">
    <name type="scientific">Candidatus Tanganyikabacteria bacterium</name>
    <dbReference type="NCBI Taxonomy" id="2961651"/>
    <lineage>
        <taxon>Bacteria</taxon>
        <taxon>Bacillati</taxon>
        <taxon>Candidatus Sericytochromatia</taxon>
        <taxon>Candidatus Tanganyikabacteria</taxon>
    </lineage>
</organism>
<keyword evidence="3" id="KW-0328">Glycosyltransferase</keyword>
<gene>
    <name evidence="7" type="ORF">FJZ00_07010</name>
</gene>
<dbReference type="Proteomes" id="UP000703893">
    <property type="component" value="Unassembled WGS sequence"/>
</dbReference>
<sequence length="367" mass="41146">QAALAERHPEIDVFMNHIARESQSQRVKAMYELYNTMLKSDPRMVRIGFNILNYVNPEVVMVPVLRKGITNFEAVIRREKPDLIVSVFSVINQTAIKIVKSLGWKGRVPYLIFCTDLSHGFLKNWVISDADGMIAMSKEAADQMVVFGYPRPRIKVLQGLPVHPDFMRVAPGREAARKALGLLQDRFTVLVTMGGVAGKGALRAARELSGSGLPIQLVVVCGRNRLLERRIRRLSARSSVPMRVYGFTDQMPLVMEAADVVVTKPGPGTIAEAIMKLRPLLLDDTREPMPQEVGNLEYVERHGLGDAYRRGSELTKLVRRYQEDSARYEAVVQNMRKVRNPDAVYDLADYIVTQVPEQAHTAPLALA</sequence>
<dbReference type="Gene3D" id="3.40.50.2000">
    <property type="entry name" value="Glycogen Phosphorylase B"/>
    <property type="match status" value="1"/>
</dbReference>
<evidence type="ECO:0000313" key="7">
    <source>
        <dbReference type="EMBL" id="MBM3274884.1"/>
    </source>
</evidence>
<dbReference type="InterPro" id="IPR050519">
    <property type="entry name" value="Glycosyltransf_28_UgtP"/>
</dbReference>
<reference evidence="7 8" key="1">
    <citation type="submission" date="2019-03" db="EMBL/GenBank/DDBJ databases">
        <title>Lake Tanganyika Metagenome-Assembled Genomes (MAGs).</title>
        <authorList>
            <person name="Tran P."/>
        </authorList>
    </citation>
    <scope>NUCLEOTIDE SEQUENCE [LARGE SCALE GENOMIC DNA]</scope>
    <source>
        <strain evidence="7">K_DeepCast_65m_m2_236</strain>
    </source>
</reference>
<dbReference type="Pfam" id="PF04101">
    <property type="entry name" value="Glyco_tran_28_C"/>
    <property type="match status" value="1"/>
</dbReference>
<dbReference type="SUPFAM" id="SSF53756">
    <property type="entry name" value="UDP-Glycosyltransferase/glycogen phosphorylase"/>
    <property type="match status" value="1"/>
</dbReference>
<dbReference type="EMBL" id="VGJX01000364">
    <property type="protein sequence ID" value="MBM3274884.1"/>
    <property type="molecule type" value="Genomic_DNA"/>
</dbReference>
<evidence type="ECO:0000256" key="3">
    <source>
        <dbReference type="ARBA" id="ARBA00022676"/>
    </source>
</evidence>
<dbReference type="GO" id="GO:0016758">
    <property type="term" value="F:hexosyltransferase activity"/>
    <property type="evidence" value="ECO:0007669"/>
    <property type="project" value="InterPro"/>
</dbReference>
<evidence type="ECO:0000256" key="1">
    <source>
        <dbReference type="ARBA" id="ARBA00004370"/>
    </source>
</evidence>
<feature type="domain" description="Diacylglycerol glucosyltransferase N-terminal" evidence="6">
    <location>
        <begin position="6"/>
        <end position="162"/>
    </location>
</feature>
<evidence type="ECO:0000259" key="5">
    <source>
        <dbReference type="Pfam" id="PF04101"/>
    </source>
</evidence>
<accession>A0A937X2R9</accession>
<dbReference type="PANTHER" id="PTHR43025:SF3">
    <property type="entry name" value="MONOGALACTOSYLDIACYLGLYCEROL SYNTHASE 1, CHLOROPLASTIC"/>
    <property type="match status" value="1"/>
</dbReference>
<dbReference type="GO" id="GO:0009247">
    <property type="term" value="P:glycolipid biosynthetic process"/>
    <property type="evidence" value="ECO:0007669"/>
    <property type="project" value="InterPro"/>
</dbReference>
<feature type="non-terminal residue" evidence="7">
    <location>
        <position position="1"/>
    </location>
</feature>
<dbReference type="GO" id="GO:0016020">
    <property type="term" value="C:membrane"/>
    <property type="evidence" value="ECO:0007669"/>
    <property type="project" value="UniProtKB-SubCell"/>
</dbReference>
<proteinExistence type="inferred from homology"/>
<dbReference type="AlphaFoldDB" id="A0A937X2R9"/>
<feature type="domain" description="Glycosyl transferase family 28 C-terminal" evidence="5">
    <location>
        <begin position="204"/>
        <end position="281"/>
    </location>
</feature>
<name>A0A937X2R9_9BACT</name>
<dbReference type="InterPro" id="IPR009695">
    <property type="entry name" value="Diacylglyc_glucosyltr_N"/>
</dbReference>
<dbReference type="PANTHER" id="PTHR43025">
    <property type="entry name" value="MONOGALACTOSYLDIACYLGLYCEROL SYNTHASE"/>
    <property type="match status" value="1"/>
</dbReference>
<dbReference type="InterPro" id="IPR007235">
    <property type="entry name" value="Glyco_trans_28_C"/>
</dbReference>
<keyword evidence="4" id="KW-0808">Transferase</keyword>
<evidence type="ECO:0008006" key="9">
    <source>
        <dbReference type="Google" id="ProtNLM"/>
    </source>
</evidence>
<protein>
    <recommendedName>
        <fullName evidence="9">Galactosyldiacylglycerol synthase</fullName>
    </recommendedName>
</protein>
<comment type="subcellular location">
    <subcellularLocation>
        <location evidence="1">Membrane</location>
    </subcellularLocation>
</comment>
<comment type="caution">
    <text evidence="7">The sequence shown here is derived from an EMBL/GenBank/DDBJ whole genome shotgun (WGS) entry which is preliminary data.</text>
</comment>
<evidence type="ECO:0000259" key="6">
    <source>
        <dbReference type="Pfam" id="PF06925"/>
    </source>
</evidence>
<evidence type="ECO:0000256" key="2">
    <source>
        <dbReference type="ARBA" id="ARBA00006962"/>
    </source>
</evidence>
<evidence type="ECO:0000256" key="4">
    <source>
        <dbReference type="ARBA" id="ARBA00022679"/>
    </source>
</evidence>
<dbReference type="Pfam" id="PF06925">
    <property type="entry name" value="MGDG_synth"/>
    <property type="match status" value="1"/>
</dbReference>
<evidence type="ECO:0000313" key="8">
    <source>
        <dbReference type="Proteomes" id="UP000703893"/>
    </source>
</evidence>